<gene>
    <name evidence="3" type="ORF">H5P28_13220</name>
</gene>
<feature type="transmembrane region" description="Helical" evidence="1">
    <location>
        <begin position="458"/>
        <end position="475"/>
    </location>
</feature>
<dbReference type="InterPro" id="IPR013424">
    <property type="entry name" value="Ice-binding_C"/>
</dbReference>
<comment type="caution">
    <text evidence="3">The sequence shown here is derived from an EMBL/GenBank/DDBJ whole genome shotgun (WGS) entry which is preliminary data.</text>
</comment>
<dbReference type="Proteomes" id="UP000546464">
    <property type="component" value="Unassembled WGS sequence"/>
</dbReference>
<accession>A0A842HFP4</accession>
<dbReference type="RefSeq" id="WP_185676179.1">
    <property type="nucleotide sequence ID" value="NZ_JACHVB010000035.1"/>
</dbReference>
<evidence type="ECO:0000313" key="3">
    <source>
        <dbReference type="EMBL" id="MBC2595222.1"/>
    </source>
</evidence>
<evidence type="ECO:0000259" key="2">
    <source>
        <dbReference type="Pfam" id="PF07589"/>
    </source>
</evidence>
<organism evidence="3 4">
    <name type="scientific">Ruficoccus amylovorans</name>
    <dbReference type="NCBI Taxonomy" id="1804625"/>
    <lineage>
        <taxon>Bacteria</taxon>
        <taxon>Pseudomonadati</taxon>
        <taxon>Verrucomicrobiota</taxon>
        <taxon>Opitutia</taxon>
        <taxon>Puniceicoccales</taxon>
        <taxon>Cerasicoccaceae</taxon>
        <taxon>Ruficoccus</taxon>
    </lineage>
</organism>
<keyword evidence="4" id="KW-1185">Reference proteome</keyword>
<keyword evidence="1" id="KW-1133">Transmembrane helix</keyword>
<dbReference type="NCBIfam" id="TIGR02595">
    <property type="entry name" value="PEP_CTERM"/>
    <property type="match status" value="1"/>
</dbReference>
<name>A0A842HFP4_9BACT</name>
<feature type="domain" description="Ice-binding protein C-terminal" evidence="2">
    <location>
        <begin position="454"/>
        <end position="478"/>
    </location>
</feature>
<keyword evidence="1" id="KW-0472">Membrane</keyword>
<protein>
    <submittedName>
        <fullName evidence="3">PEP-CTERM sorting domain-containing protein</fullName>
    </submittedName>
</protein>
<dbReference type="AlphaFoldDB" id="A0A842HFP4"/>
<sequence>MRPSTANFSRPALRSRFGLFAAILAGVSLTPGLFAASTSWTGAVDDDWTNAGNWDGGLPTSALDTIIPTGEVVLDGTGSTRFARLGTVAGTTQLTINSGASLTNGGAGAFAAGLTSGATVAIIQNGGSVDINNSLYLGGTGSANGGDATYTVYDGLLDVSGSLGIGNSSGGSTTTSFIQQGGDVTLGSLDIGSRRYGGGAVNVNDATYEVSGGTLAVTGNWNQGLDEGTGNGRIESTGHVIGSKSTISVGGNMVLKQNTQSSSTLRYTLDNGGVSKINLTNGGAVTLAGTLETDLMGGMVLTSGNTFSLIETAEGGITNGFSTLPDSELWNVEVVSVGGGREALQLSLNAAALQGTVAAGGSAAFAATGKGYVELTGLSTGSTVSIYLNADAGTGLTIADLVNYLDQNGIVASTTSEGGYNVLVSIAAPGETAYYTWDLSGFNGDATISGLMVIPEPASTAALAGLAVLAVAYLFRRKRR</sequence>
<evidence type="ECO:0000256" key="1">
    <source>
        <dbReference type="SAM" id="Phobius"/>
    </source>
</evidence>
<evidence type="ECO:0000313" key="4">
    <source>
        <dbReference type="Proteomes" id="UP000546464"/>
    </source>
</evidence>
<dbReference type="Pfam" id="PF07589">
    <property type="entry name" value="PEP-CTERM"/>
    <property type="match status" value="1"/>
</dbReference>
<dbReference type="EMBL" id="JACHVB010000035">
    <property type="protein sequence ID" value="MBC2595222.1"/>
    <property type="molecule type" value="Genomic_DNA"/>
</dbReference>
<reference evidence="3 4" key="1">
    <citation type="submission" date="2020-07" db="EMBL/GenBank/DDBJ databases">
        <authorList>
            <person name="Feng X."/>
        </authorList>
    </citation>
    <scope>NUCLEOTIDE SEQUENCE [LARGE SCALE GENOMIC DNA]</scope>
    <source>
        <strain evidence="3 4">JCM31066</strain>
    </source>
</reference>
<keyword evidence="1" id="KW-0812">Transmembrane</keyword>
<proteinExistence type="predicted"/>